<sequence>MPRRKTPLREQTFRIGGLFVGLLLGLLVVLLPSLLGRGPDLPPAVVAIVIGFALVVAIGGLALGLALGRRIVGERIEAAMREPGGPWQHGSFTVTPGHLSFQRYRWQVRIPRGAPVEFDVDDLGDDTGVRPSWKQVLTINPQLHIVTVTSPQGDRELAALPTHLEELRERLSGAQVQPQS</sequence>
<organism evidence="2 3">
    <name type="scientific">Conyzicola nivalis</name>
    <dbReference type="NCBI Taxonomy" id="1477021"/>
    <lineage>
        <taxon>Bacteria</taxon>
        <taxon>Bacillati</taxon>
        <taxon>Actinomycetota</taxon>
        <taxon>Actinomycetes</taxon>
        <taxon>Micrococcales</taxon>
        <taxon>Microbacteriaceae</taxon>
        <taxon>Conyzicola</taxon>
    </lineage>
</organism>
<keyword evidence="1" id="KW-1133">Transmembrane helix</keyword>
<gene>
    <name evidence="2" type="ORF">GCM10010979_29870</name>
</gene>
<keyword evidence="1" id="KW-0812">Transmembrane</keyword>
<keyword evidence="1" id="KW-0472">Membrane</keyword>
<dbReference type="AlphaFoldDB" id="A0A916SRY4"/>
<proteinExistence type="predicted"/>
<dbReference type="RefSeq" id="WP_188511559.1">
    <property type="nucleotide sequence ID" value="NZ_BMGB01000002.1"/>
</dbReference>
<dbReference type="Proteomes" id="UP000606922">
    <property type="component" value="Unassembled WGS sequence"/>
</dbReference>
<evidence type="ECO:0000313" key="2">
    <source>
        <dbReference type="EMBL" id="GGB13474.1"/>
    </source>
</evidence>
<dbReference type="EMBL" id="BMGB01000002">
    <property type="protein sequence ID" value="GGB13474.1"/>
    <property type="molecule type" value="Genomic_DNA"/>
</dbReference>
<keyword evidence="3" id="KW-1185">Reference proteome</keyword>
<reference evidence="2" key="2">
    <citation type="submission" date="2020-09" db="EMBL/GenBank/DDBJ databases">
        <authorList>
            <person name="Sun Q."/>
            <person name="Zhou Y."/>
        </authorList>
    </citation>
    <scope>NUCLEOTIDE SEQUENCE</scope>
    <source>
        <strain evidence="2">CGMCC 1.12813</strain>
    </source>
</reference>
<accession>A0A916SRY4</accession>
<feature type="transmembrane region" description="Helical" evidence="1">
    <location>
        <begin position="44"/>
        <end position="67"/>
    </location>
</feature>
<reference evidence="2" key="1">
    <citation type="journal article" date="2014" name="Int. J. Syst. Evol. Microbiol.">
        <title>Complete genome sequence of Corynebacterium casei LMG S-19264T (=DSM 44701T), isolated from a smear-ripened cheese.</title>
        <authorList>
            <consortium name="US DOE Joint Genome Institute (JGI-PGF)"/>
            <person name="Walter F."/>
            <person name="Albersmeier A."/>
            <person name="Kalinowski J."/>
            <person name="Ruckert C."/>
        </authorList>
    </citation>
    <scope>NUCLEOTIDE SEQUENCE</scope>
    <source>
        <strain evidence="2">CGMCC 1.12813</strain>
    </source>
</reference>
<evidence type="ECO:0000313" key="3">
    <source>
        <dbReference type="Proteomes" id="UP000606922"/>
    </source>
</evidence>
<feature type="transmembrane region" description="Helical" evidence="1">
    <location>
        <begin position="12"/>
        <end position="32"/>
    </location>
</feature>
<name>A0A916SRY4_9MICO</name>
<evidence type="ECO:0000256" key="1">
    <source>
        <dbReference type="SAM" id="Phobius"/>
    </source>
</evidence>
<comment type="caution">
    <text evidence="2">The sequence shown here is derived from an EMBL/GenBank/DDBJ whole genome shotgun (WGS) entry which is preliminary data.</text>
</comment>
<protein>
    <submittedName>
        <fullName evidence="2">Uncharacterized protein</fullName>
    </submittedName>
</protein>